<evidence type="ECO:0000259" key="1">
    <source>
        <dbReference type="PROSITE" id="PS51186"/>
    </source>
</evidence>
<evidence type="ECO:0000313" key="2">
    <source>
        <dbReference type="EMBL" id="KFL36415.1"/>
    </source>
</evidence>
<dbReference type="RefSeq" id="WP_034223777.1">
    <property type="nucleotide sequence ID" value="NZ_AVCJ01000016.1"/>
</dbReference>
<dbReference type="GO" id="GO:0016747">
    <property type="term" value="F:acyltransferase activity, transferring groups other than amino-acyl groups"/>
    <property type="evidence" value="ECO:0007669"/>
    <property type="project" value="InterPro"/>
</dbReference>
<dbReference type="Gene3D" id="3.40.630.30">
    <property type="match status" value="1"/>
</dbReference>
<dbReference type="InterPro" id="IPR016181">
    <property type="entry name" value="Acyl_CoA_acyltransferase"/>
</dbReference>
<reference evidence="2 3" key="2">
    <citation type="journal article" date="2015" name="Stand. Genomic Sci.">
        <title>High quality draft genomic sequence of Arenimonas donghaensis DSM 18148(T).</title>
        <authorList>
            <person name="Chen F."/>
            <person name="Wang H."/>
            <person name="Cao Y."/>
            <person name="Li X."/>
            <person name="Wang G."/>
        </authorList>
    </citation>
    <scope>NUCLEOTIDE SEQUENCE [LARGE SCALE GENOMIC DNA]</scope>
    <source>
        <strain evidence="2 3">HO3-R19</strain>
    </source>
</reference>
<gene>
    <name evidence="2" type="ORF">N788_13030</name>
</gene>
<dbReference type="OrthoDB" id="6182349at2"/>
<dbReference type="SUPFAM" id="SSF55729">
    <property type="entry name" value="Acyl-CoA N-acyltransferases (Nat)"/>
    <property type="match status" value="1"/>
</dbReference>
<dbReference type="PIRSF" id="PIRSF028520">
    <property type="entry name" value="UCP028520"/>
    <property type="match status" value="1"/>
</dbReference>
<accession>A0A087MHR2</accession>
<feature type="domain" description="N-acetyltransferase" evidence="1">
    <location>
        <begin position="3"/>
        <end position="160"/>
    </location>
</feature>
<comment type="caution">
    <text evidence="2">The sequence shown here is derived from an EMBL/GenBank/DDBJ whole genome shotgun (WGS) entry which is preliminary data.</text>
</comment>
<reference evidence="3" key="1">
    <citation type="submission" date="2013-08" db="EMBL/GenBank/DDBJ databases">
        <title>Genome sequencing of Arenimonas donghaensis.</title>
        <authorList>
            <person name="Chen F."/>
            <person name="Wang G."/>
        </authorList>
    </citation>
    <scope>NUCLEOTIDE SEQUENCE [LARGE SCALE GENOMIC DNA]</scope>
    <source>
        <strain evidence="3">HO3-R19</strain>
    </source>
</reference>
<evidence type="ECO:0000313" key="3">
    <source>
        <dbReference type="Proteomes" id="UP000029085"/>
    </source>
</evidence>
<dbReference type="PROSITE" id="PS51186">
    <property type="entry name" value="GNAT"/>
    <property type="match status" value="1"/>
</dbReference>
<sequence>MPITIRDVREHELDSVVAVNNAAGPSILPMDLAKARFFWEHAEYFRVVEQDGLVSGFLVALGPNAPHDSPNFLWFRERYPDFLYIDRIVIARPRRGGGRGRAFYADIQSFAEVRRPLLACEVFLQTGNDPALLFHGQFGFREVGQNVMGGSGIRASMLLKEMCSYPFVAETYGGKLPDAAWLKARALPGRQASLATGT</sequence>
<proteinExistence type="predicted"/>
<dbReference type="STRING" id="1121014.N788_13030"/>
<protein>
    <recommendedName>
        <fullName evidence="1">N-acetyltransferase domain-containing protein</fullName>
    </recommendedName>
</protein>
<dbReference type="PATRIC" id="fig|1121014.3.peg.1666"/>
<dbReference type="InterPro" id="IPR000182">
    <property type="entry name" value="GNAT_dom"/>
</dbReference>
<dbReference type="AlphaFoldDB" id="A0A087MHR2"/>
<dbReference type="EMBL" id="AVCJ01000016">
    <property type="protein sequence ID" value="KFL36415.1"/>
    <property type="molecule type" value="Genomic_DNA"/>
</dbReference>
<name>A0A087MHR2_9GAMM</name>
<organism evidence="2 3">
    <name type="scientific">Arenimonas donghaensis DSM 18148 = HO3-R19</name>
    <dbReference type="NCBI Taxonomy" id="1121014"/>
    <lineage>
        <taxon>Bacteria</taxon>
        <taxon>Pseudomonadati</taxon>
        <taxon>Pseudomonadota</taxon>
        <taxon>Gammaproteobacteria</taxon>
        <taxon>Lysobacterales</taxon>
        <taxon>Lysobacteraceae</taxon>
        <taxon>Arenimonas</taxon>
    </lineage>
</organism>
<keyword evidence="3" id="KW-1185">Reference proteome</keyword>
<dbReference type="Proteomes" id="UP000029085">
    <property type="component" value="Unassembled WGS sequence"/>
</dbReference>
<dbReference type="InterPro" id="IPR016890">
    <property type="entry name" value="UCP028520"/>
</dbReference>